<proteinExistence type="predicted"/>
<evidence type="ECO:0000313" key="1">
    <source>
        <dbReference type="EMBL" id="EMG23164.1"/>
    </source>
</evidence>
<protein>
    <recommendedName>
        <fullName evidence="3">PF07600 domain protein</fullName>
    </recommendedName>
</protein>
<organism evidence="1 2">
    <name type="scientific">Leptospira interrogans serovar Copenhageni str. LT2050</name>
    <dbReference type="NCBI Taxonomy" id="1001598"/>
    <lineage>
        <taxon>Bacteria</taxon>
        <taxon>Pseudomonadati</taxon>
        <taxon>Spirochaetota</taxon>
        <taxon>Spirochaetia</taxon>
        <taxon>Leptospirales</taxon>
        <taxon>Leptospiraceae</taxon>
        <taxon>Leptospira</taxon>
    </lineage>
</organism>
<accession>M3HFQ4</accession>
<name>M3HFQ4_LEPIT</name>
<comment type="caution">
    <text evidence="1">The sequence shown here is derived from an EMBL/GenBank/DDBJ whole genome shotgun (WGS) entry which is preliminary data.</text>
</comment>
<sequence length="51" mass="5798">MNVLLLNSDKKIQSALNEGVVGSDSLLIPLSYWNQLDKTQRKALSKNFRFC</sequence>
<dbReference type="InterPro" id="IPR011458">
    <property type="entry name" value="DUF1564"/>
</dbReference>
<dbReference type="Proteomes" id="UP000011778">
    <property type="component" value="Unassembled WGS sequence"/>
</dbReference>
<dbReference type="EMBL" id="AFMD02000139">
    <property type="protein sequence ID" value="EMG23164.1"/>
    <property type="molecule type" value="Genomic_DNA"/>
</dbReference>
<evidence type="ECO:0000313" key="2">
    <source>
        <dbReference type="Proteomes" id="UP000011778"/>
    </source>
</evidence>
<reference evidence="1 2" key="1">
    <citation type="submission" date="2013-02" db="EMBL/GenBank/DDBJ databases">
        <authorList>
            <person name="Harkins D.M."/>
            <person name="Durkin A.S."/>
            <person name="Brinkac L.M."/>
            <person name="Haft D.H."/>
            <person name="Selengut J.D."/>
            <person name="Sanka R."/>
            <person name="DePew J."/>
            <person name="Purushe J."/>
            <person name="Tulsiani S.M."/>
            <person name="Graham G.C."/>
            <person name="Burns M.-A."/>
            <person name="Dohnt M.F."/>
            <person name="Smythe L.D."/>
            <person name="McKay D.B."/>
            <person name="Craig S.B."/>
            <person name="Vinetz J.M."/>
            <person name="Sutton G.G."/>
            <person name="Nierman W.C."/>
            <person name="Fouts D.E."/>
        </authorList>
    </citation>
    <scope>NUCLEOTIDE SEQUENCE [LARGE SCALE GENOMIC DNA]</scope>
    <source>
        <strain evidence="1 2">LT2050</strain>
    </source>
</reference>
<dbReference type="AlphaFoldDB" id="M3HFQ4"/>
<gene>
    <name evidence="1" type="ORF">LEP1GSC150_1771</name>
</gene>
<evidence type="ECO:0008006" key="3">
    <source>
        <dbReference type="Google" id="ProtNLM"/>
    </source>
</evidence>
<dbReference type="Pfam" id="PF07600">
    <property type="entry name" value="DUF1564"/>
    <property type="match status" value="1"/>
</dbReference>